<keyword evidence="2" id="KW-1185">Reference proteome</keyword>
<gene>
    <name evidence="1" type="ORF">DAPPUDRAFT_67097</name>
</gene>
<dbReference type="AlphaFoldDB" id="E9HXT6"/>
<dbReference type="PhylomeDB" id="E9HXT6"/>
<protein>
    <submittedName>
        <fullName evidence="1">Uncharacterized protein</fullName>
    </submittedName>
</protein>
<accession>E9HXT6</accession>
<dbReference type="STRING" id="6669.E9HXT6"/>
<dbReference type="Proteomes" id="UP000000305">
    <property type="component" value="Unassembled WGS sequence"/>
</dbReference>
<dbReference type="PANTHER" id="PTHR33053">
    <property type="entry name" value="PROTEIN, PUTATIVE-RELATED"/>
    <property type="match status" value="1"/>
</dbReference>
<dbReference type="PANTHER" id="PTHR33053:SF24">
    <property type="entry name" value="TRANSPOSASE DOMAIN-CONTAINING PROTEIN"/>
    <property type="match status" value="1"/>
</dbReference>
<dbReference type="InParanoid" id="E9HXT6"/>
<dbReference type="HOGENOM" id="CLU_004416_3_1_1"/>
<evidence type="ECO:0000313" key="1">
    <source>
        <dbReference type="EMBL" id="EFX63441.1"/>
    </source>
</evidence>
<proteinExistence type="predicted"/>
<sequence length="139" mass="15742">MLQKYGFLLKNVLPEVFRFIYNTDGLPVAKSTGSQVWPIQCKFFDAPMSNWSPFVLGIFHANSKPKNANDYLEDFVKELVELQQTGFFHNGKVIKIVVFGFSCDAPANALIKFIKNHTGYESCPKCEVHGKYAGRVVFL</sequence>
<dbReference type="OrthoDB" id="6359149at2759"/>
<dbReference type="KEGG" id="dpx:DAPPUDRAFT_67097"/>
<dbReference type="EMBL" id="GL733073">
    <property type="protein sequence ID" value="EFX63441.1"/>
    <property type="molecule type" value="Genomic_DNA"/>
</dbReference>
<organism evidence="1 2">
    <name type="scientific">Daphnia pulex</name>
    <name type="common">Water flea</name>
    <dbReference type="NCBI Taxonomy" id="6669"/>
    <lineage>
        <taxon>Eukaryota</taxon>
        <taxon>Metazoa</taxon>
        <taxon>Ecdysozoa</taxon>
        <taxon>Arthropoda</taxon>
        <taxon>Crustacea</taxon>
        <taxon>Branchiopoda</taxon>
        <taxon>Diplostraca</taxon>
        <taxon>Cladocera</taxon>
        <taxon>Anomopoda</taxon>
        <taxon>Daphniidae</taxon>
        <taxon>Daphnia</taxon>
    </lineage>
</organism>
<name>E9HXT6_DAPPU</name>
<evidence type="ECO:0000313" key="2">
    <source>
        <dbReference type="Proteomes" id="UP000000305"/>
    </source>
</evidence>
<reference evidence="1 2" key="1">
    <citation type="journal article" date="2011" name="Science">
        <title>The ecoresponsive genome of Daphnia pulex.</title>
        <authorList>
            <person name="Colbourne J.K."/>
            <person name="Pfrender M.E."/>
            <person name="Gilbert D."/>
            <person name="Thomas W.K."/>
            <person name="Tucker A."/>
            <person name="Oakley T.H."/>
            <person name="Tokishita S."/>
            <person name="Aerts A."/>
            <person name="Arnold G.J."/>
            <person name="Basu M.K."/>
            <person name="Bauer D.J."/>
            <person name="Caceres C.E."/>
            <person name="Carmel L."/>
            <person name="Casola C."/>
            <person name="Choi J.H."/>
            <person name="Detter J.C."/>
            <person name="Dong Q."/>
            <person name="Dusheyko S."/>
            <person name="Eads B.D."/>
            <person name="Frohlich T."/>
            <person name="Geiler-Samerotte K.A."/>
            <person name="Gerlach D."/>
            <person name="Hatcher P."/>
            <person name="Jogdeo S."/>
            <person name="Krijgsveld J."/>
            <person name="Kriventseva E.V."/>
            <person name="Kultz D."/>
            <person name="Laforsch C."/>
            <person name="Lindquist E."/>
            <person name="Lopez J."/>
            <person name="Manak J.R."/>
            <person name="Muller J."/>
            <person name="Pangilinan J."/>
            <person name="Patwardhan R.P."/>
            <person name="Pitluck S."/>
            <person name="Pritham E.J."/>
            <person name="Rechtsteiner A."/>
            <person name="Rho M."/>
            <person name="Rogozin I.B."/>
            <person name="Sakarya O."/>
            <person name="Salamov A."/>
            <person name="Schaack S."/>
            <person name="Shapiro H."/>
            <person name="Shiga Y."/>
            <person name="Skalitzky C."/>
            <person name="Smith Z."/>
            <person name="Souvorov A."/>
            <person name="Sung W."/>
            <person name="Tang Z."/>
            <person name="Tsuchiya D."/>
            <person name="Tu H."/>
            <person name="Vos H."/>
            <person name="Wang M."/>
            <person name="Wolf Y.I."/>
            <person name="Yamagata H."/>
            <person name="Yamada T."/>
            <person name="Ye Y."/>
            <person name="Shaw J.R."/>
            <person name="Andrews J."/>
            <person name="Crease T.J."/>
            <person name="Tang H."/>
            <person name="Lucas S.M."/>
            <person name="Robertson H.M."/>
            <person name="Bork P."/>
            <person name="Koonin E.V."/>
            <person name="Zdobnov E.M."/>
            <person name="Grigoriev I.V."/>
            <person name="Lynch M."/>
            <person name="Boore J.L."/>
        </authorList>
    </citation>
    <scope>NUCLEOTIDE SEQUENCE [LARGE SCALE GENOMIC DNA]</scope>
</reference>